<sequence>MLRDRLPTVAPRNDVAFSFTDPLSQLLMRQSLSMAFFTYIRSEPIAGYSGPESKTSRLPKPDEAASLMIHGHKRFRGFTRPMTKISDATHTAGCSSSYCW</sequence>
<keyword evidence="2" id="KW-1185">Reference proteome</keyword>
<evidence type="ECO:0000313" key="1">
    <source>
        <dbReference type="EMBL" id="KAK0704399.1"/>
    </source>
</evidence>
<dbReference type="EMBL" id="JAUKUA010000007">
    <property type="protein sequence ID" value="KAK0704399.1"/>
    <property type="molecule type" value="Genomic_DNA"/>
</dbReference>
<organism evidence="1 2">
    <name type="scientific">Lasiosphaeris hirsuta</name>
    <dbReference type="NCBI Taxonomy" id="260670"/>
    <lineage>
        <taxon>Eukaryota</taxon>
        <taxon>Fungi</taxon>
        <taxon>Dikarya</taxon>
        <taxon>Ascomycota</taxon>
        <taxon>Pezizomycotina</taxon>
        <taxon>Sordariomycetes</taxon>
        <taxon>Sordariomycetidae</taxon>
        <taxon>Sordariales</taxon>
        <taxon>Lasiosphaeriaceae</taxon>
        <taxon>Lasiosphaeris</taxon>
    </lineage>
</organism>
<protein>
    <submittedName>
        <fullName evidence="1">Uncharacterized protein</fullName>
    </submittedName>
</protein>
<name>A0AA39ZVB4_9PEZI</name>
<gene>
    <name evidence="1" type="ORF">B0H67DRAFT_673357</name>
</gene>
<dbReference type="Proteomes" id="UP001172102">
    <property type="component" value="Unassembled WGS sequence"/>
</dbReference>
<dbReference type="AlphaFoldDB" id="A0AA39ZVB4"/>
<evidence type="ECO:0000313" key="2">
    <source>
        <dbReference type="Proteomes" id="UP001172102"/>
    </source>
</evidence>
<accession>A0AA39ZVB4</accession>
<comment type="caution">
    <text evidence="1">The sequence shown here is derived from an EMBL/GenBank/DDBJ whole genome shotgun (WGS) entry which is preliminary data.</text>
</comment>
<reference evidence="1" key="1">
    <citation type="submission" date="2023-06" db="EMBL/GenBank/DDBJ databases">
        <title>Genome-scale phylogeny and comparative genomics of the fungal order Sordariales.</title>
        <authorList>
            <consortium name="Lawrence Berkeley National Laboratory"/>
            <person name="Hensen N."/>
            <person name="Bonometti L."/>
            <person name="Westerberg I."/>
            <person name="Brannstrom I.O."/>
            <person name="Guillou S."/>
            <person name="Cros-Aarteil S."/>
            <person name="Calhoun S."/>
            <person name="Haridas S."/>
            <person name="Kuo A."/>
            <person name="Mondo S."/>
            <person name="Pangilinan J."/>
            <person name="Riley R."/>
            <person name="Labutti K."/>
            <person name="Andreopoulos B."/>
            <person name="Lipzen A."/>
            <person name="Chen C."/>
            <person name="Yanf M."/>
            <person name="Daum C."/>
            <person name="Ng V."/>
            <person name="Clum A."/>
            <person name="Steindorff A."/>
            <person name="Ohm R."/>
            <person name="Martin F."/>
            <person name="Silar P."/>
            <person name="Natvig D."/>
            <person name="Lalanne C."/>
            <person name="Gautier V."/>
            <person name="Ament-Velasquez S.L."/>
            <person name="Kruys A."/>
            <person name="Hutchinson M.I."/>
            <person name="Powell A.J."/>
            <person name="Barry K."/>
            <person name="Miller A.N."/>
            <person name="Grigoriev I.V."/>
            <person name="Debuchy R."/>
            <person name="Gladieux P."/>
            <person name="Thoren M.H."/>
            <person name="Johannesson H."/>
        </authorList>
    </citation>
    <scope>NUCLEOTIDE SEQUENCE</scope>
    <source>
        <strain evidence="1">SMH4607-1</strain>
    </source>
</reference>
<proteinExistence type="predicted"/>